<evidence type="ECO:0000256" key="2">
    <source>
        <dbReference type="ARBA" id="ARBA00005194"/>
    </source>
</evidence>
<feature type="transmembrane region" description="Helical" evidence="15">
    <location>
        <begin position="86"/>
        <end position="108"/>
    </location>
</feature>
<dbReference type="PANTHER" id="PTHR10556:SF28">
    <property type="entry name" value="VERY-LONG-CHAIN ENOYL-COA REDUCTASE"/>
    <property type="match status" value="1"/>
</dbReference>
<evidence type="ECO:0000259" key="16">
    <source>
        <dbReference type="PROSITE" id="PS50053"/>
    </source>
</evidence>
<dbReference type="CDD" id="cd01801">
    <property type="entry name" value="Ubl_TECR_like"/>
    <property type="match status" value="1"/>
</dbReference>
<evidence type="ECO:0000256" key="5">
    <source>
        <dbReference type="ARBA" id="ARBA00022516"/>
    </source>
</evidence>
<dbReference type="PROSITE" id="PS50244">
    <property type="entry name" value="S5A_REDUCTASE"/>
    <property type="match status" value="1"/>
</dbReference>
<gene>
    <name evidence="17" type="ORF">BpHYR1_028414</name>
</gene>
<dbReference type="EMBL" id="REGN01002144">
    <property type="protein sequence ID" value="RNA29976.1"/>
    <property type="molecule type" value="Genomic_DNA"/>
</dbReference>
<dbReference type="InterPro" id="IPR039357">
    <property type="entry name" value="SRD5A/TECR"/>
</dbReference>
<dbReference type="SUPFAM" id="SSF54236">
    <property type="entry name" value="Ubiquitin-like"/>
    <property type="match status" value="1"/>
</dbReference>
<dbReference type="InterPro" id="IPR001104">
    <property type="entry name" value="3-oxo-5_a-steroid_4-DH_C"/>
</dbReference>
<accession>A0A3M7S2D8</accession>
<dbReference type="OrthoDB" id="540503at2759"/>
<dbReference type="FunFam" id="3.10.20.90:FF:000131">
    <property type="entry name" value="trans-2,3-enoyl-CoA reductase-like"/>
    <property type="match status" value="1"/>
</dbReference>
<feature type="transmembrane region" description="Helical" evidence="15">
    <location>
        <begin position="262"/>
        <end position="281"/>
    </location>
</feature>
<dbReference type="Gene3D" id="1.20.120.1630">
    <property type="match status" value="1"/>
</dbReference>
<dbReference type="InterPro" id="IPR049127">
    <property type="entry name" value="TECR-like_N"/>
</dbReference>
<keyword evidence="11" id="KW-0560">Oxidoreductase</keyword>
<keyword evidence="18" id="KW-1185">Reference proteome</keyword>
<evidence type="ECO:0000256" key="9">
    <source>
        <dbReference type="ARBA" id="ARBA00022857"/>
    </source>
</evidence>
<dbReference type="STRING" id="10195.A0A3M7S2D8"/>
<evidence type="ECO:0000313" key="18">
    <source>
        <dbReference type="Proteomes" id="UP000276133"/>
    </source>
</evidence>
<evidence type="ECO:0000256" key="15">
    <source>
        <dbReference type="SAM" id="Phobius"/>
    </source>
</evidence>
<dbReference type="AlphaFoldDB" id="A0A3M7S2D8"/>
<comment type="similarity">
    <text evidence="3">Belongs to the steroid 5-alpha reductase family.</text>
</comment>
<name>A0A3M7S2D8_BRAPC</name>
<evidence type="ECO:0000256" key="12">
    <source>
        <dbReference type="ARBA" id="ARBA00023098"/>
    </source>
</evidence>
<keyword evidence="6 15" id="KW-0812">Transmembrane</keyword>
<dbReference type="EC" id="1.3.1.93" evidence="4"/>
<feature type="domain" description="Ubiquitin-like" evidence="16">
    <location>
        <begin position="1"/>
        <end position="67"/>
    </location>
</feature>
<dbReference type="Proteomes" id="UP000276133">
    <property type="component" value="Unassembled WGS sequence"/>
</dbReference>
<keyword evidence="7" id="KW-0256">Endoplasmic reticulum</keyword>
<organism evidence="17 18">
    <name type="scientific">Brachionus plicatilis</name>
    <name type="common">Marine rotifer</name>
    <name type="synonym">Brachionus muelleri</name>
    <dbReference type="NCBI Taxonomy" id="10195"/>
    <lineage>
        <taxon>Eukaryota</taxon>
        <taxon>Metazoa</taxon>
        <taxon>Spiralia</taxon>
        <taxon>Gnathifera</taxon>
        <taxon>Rotifera</taxon>
        <taxon>Eurotatoria</taxon>
        <taxon>Monogononta</taxon>
        <taxon>Pseudotrocha</taxon>
        <taxon>Ploima</taxon>
        <taxon>Brachionidae</taxon>
        <taxon>Brachionus</taxon>
    </lineage>
</organism>
<comment type="pathway">
    <text evidence="2">Lipid metabolism; fatty acid biosynthesis.</text>
</comment>
<evidence type="ECO:0000256" key="14">
    <source>
        <dbReference type="ARBA" id="ARBA00023160"/>
    </source>
</evidence>
<evidence type="ECO:0000256" key="13">
    <source>
        <dbReference type="ARBA" id="ARBA00023136"/>
    </source>
</evidence>
<dbReference type="PANTHER" id="PTHR10556">
    <property type="entry name" value="3-OXO-5-ALPHA-STEROID 4-DEHYDROGENASE"/>
    <property type="match status" value="1"/>
</dbReference>
<evidence type="ECO:0000256" key="8">
    <source>
        <dbReference type="ARBA" id="ARBA00022832"/>
    </source>
</evidence>
<dbReference type="InterPro" id="IPR029071">
    <property type="entry name" value="Ubiquitin-like_domsf"/>
</dbReference>
<protein>
    <recommendedName>
        <fullName evidence="4">very-long-chain enoyl-CoA reductase</fullName>
        <ecNumber evidence="4">1.3.1.93</ecNumber>
    </recommendedName>
</protein>
<dbReference type="GO" id="GO:0042761">
    <property type="term" value="P:very long-chain fatty acid biosynthetic process"/>
    <property type="evidence" value="ECO:0007669"/>
    <property type="project" value="TreeGrafter"/>
</dbReference>
<keyword evidence="5" id="KW-0444">Lipid biosynthesis</keyword>
<feature type="transmembrane region" description="Helical" evidence="15">
    <location>
        <begin position="158"/>
        <end position="178"/>
    </location>
</feature>
<dbReference type="GO" id="GO:0005789">
    <property type="term" value="C:endoplasmic reticulum membrane"/>
    <property type="evidence" value="ECO:0007669"/>
    <property type="project" value="UniProtKB-SubCell"/>
</dbReference>
<evidence type="ECO:0000256" key="7">
    <source>
        <dbReference type="ARBA" id="ARBA00022824"/>
    </source>
</evidence>
<comment type="caution">
    <text evidence="17">The sequence shown here is derived from an EMBL/GenBank/DDBJ whole genome shotgun (WGS) entry which is preliminary data.</text>
</comment>
<dbReference type="GO" id="GO:0102758">
    <property type="term" value="F:very-long-chain enoyl-CoA reductase activity"/>
    <property type="evidence" value="ECO:0007669"/>
    <property type="project" value="UniProtKB-EC"/>
</dbReference>
<keyword evidence="10 15" id="KW-1133">Transmembrane helix</keyword>
<evidence type="ECO:0000256" key="4">
    <source>
        <dbReference type="ARBA" id="ARBA00012530"/>
    </source>
</evidence>
<dbReference type="Pfam" id="PF21696">
    <property type="entry name" value="TECR_N"/>
    <property type="match status" value="1"/>
</dbReference>
<proteinExistence type="inferred from homology"/>
<evidence type="ECO:0000313" key="17">
    <source>
        <dbReference type="EMBL" id="RNA29976.1"/>
    </source>
</evidence>
<feature type="transmembrane region" description="Helical" evidence="15">
    <location>
        <begin position="234"/>
        <end position="256"/>
    </location>
</feature>
<keyword evidence="14" id="KW-0275">Fatty acid biosynthesis</keyword>
<dbReference type="InterPro" id="IPR000626">
    <property type="entry name" value="Ubiquitin-like_dom"/>
</dbReference>
<evidence type="ECO:0000256" key="3">
    <source>
        <dbReference type="ARBA" id="ARBA00007742"/>
    </source>
</evidence>
<feature type="transmembrane region" description="Helical" evidence="15">
    <location>
        <begin position="190"/>
        <end position="213"/>
    </location>
</feature>
<evidence type="ECO:0000256" key="11">
    <source>
        <dbReference type="ARBA" id="ARBA00023002"/>
    </source>
</evidence>
<dbReference type="Pfam" id="PF02544">
    <property type="entry name" value="Steroid_dh"/>
    <property type="match status" value="1"/>
</dbReference>
<keyword evidence="12" id="KW-0443">Lipid metabolism</keyword>
<comment type="subcellular location">
    <subcellularLocation>
        <location evidence="1">Endoplasmic reticulum membrane</location>
        <topology evidence="1">Multi-pass membrane protein</topology>
    </subcellularLocation>
</comment>
<evidence type="ECO:0000256" key="6">
    <source>
        <dbReference type="ARBA" id="ARBA00022692"/>
    </source>
</evidence>
<evidence type="ECO:0000256" key="1">
    <source>
        <dbReference type="ARBA" id="ARBA00004477"/>
    </source>
</evidence>
<reference evidence="17 18" key="1">
    <citation type="journal article" date="2018" name="Sci. Rep.">
        <title>Genomic signatures of local adaptation to the degree of environmental predictability in rotifers.</title>
        <authorList>
            <person name="Franch-Gras L."/>
            <person name="Hahn C."/>
            <person name="Garcia-Roger E.M."/>
            <person name="Carmona M.J."/>
            <person name="Serra M."/>
            <person name="Gomez A."/>
        </authorList>
    </citation>
    <scope>NUCLEOTIDE SEQUENCE [LARGE SCALE GENOMIC DNA]</scope>
    <source>
        <strain evidence="17">HYR1</strain>
    </source>
</reference>
<keyword evidence="8" id="KW-0276">Fatty acid metabolism</keyword>
<keyword evidence="9" id="KW-0521">NADP</keyword>
<keyword evidence="13 15" id="KW-0472">Membrane</keyword>
<sequence length="306" mass="35362">MSLTVEILHSKSLKPLFNVQVNSSDSISHVKKAIHSQKSKLYPDRQMLKSDTRGKALKDEEKVADLNKDSDSGKVRLYFKDLGPQVGWTTVFLTEYAGPLFIYLIFYLRPSIIYSNSNAKYLNVTHLACACWVFHYAKRLLETVFVHRFSHATMPIKNIFKNSLYYWGFAAYVAYYNNHPLFTPPLFGSLQIYIGLFSFLLNELGNFSIHLAFRDLRPPGSKVRKIPLPNSNPFTILFNFVSCPNYTYEIGSWISFSIMTQSLPAALFTLAGAYQMIVWALGKHRNYRKEFEKYPRSRRAIIPFFL</sequence>
<dbReference type="Gene3D" id="3.10.20.90">
    <property type="entry name" value="Phosphatidylinositol 3-kinase Catalytic Subunit, Chain A, domain 1"/>
    <property type="match status" value="1"/>
</dbReference>
<evidence type="ECO:0000256" key="10">
    <source>
        <dbReference type="ARBA" id="ARBA00022989"/>
    </source>
</evidence>
<dbReference type="PROSITE" id="PS50053">
    <property type="entry name" value="UBIQUITIN_2"/>
    <property type="match status" value="1"/>
</dbReference>